<dbReference type="Pfam" id="PF00005">
    <property type="entry name" value="ABC_tran"/>
    <property type="match status" value="1"/>
</dbReference>
<evidence type="ECO:0000259" key="4">
    <source>
        <dbReference type="PROSITE" id="PS50893"/>
    </source>
</evidence>
<comment type="caution">
    <text evidence="5">The sequence shown here is derived from an EMBL/GenBank/DDBJ whole genome shotgun (WGS) entry which is preliminary data.</text>
</comment>
<evidence type="ECO:0000256" key="3">
    <source>
        <dbReference type="ARBA" id="ARBA00022840"/>
    </source>
</evidence>
<feature type="domain" description="ABC transporter" evidence="4">
    <location>
        <begin position="2"/>
        <end position="182"/>
    </location>
</feature>
<dbReference type="PROSITE" id="PS50893">
    <property type="entry name" value="ABC_TRANSPORTER_2"/>
    <property type="match status" value="1"/>
</dbReference>
<dbReference type="EMBL" id="BARV01011294">
    <property type="protein sequence ID" value="GAI06133.1"/>
    <property type="molecule type" value="Genomic_DNA"/>
</dbReference>
<dbReference type="PANTHER" id="PTHR43875">
    <property type="entry name" value="MALTODEXTRIN IMPORT ATP-BINDING PROTEIN MSMX"/>
    <property type="match status" value="1"/>
</dbReference>
<dbReference type="InterPro" id="IPR027417">
    <property type="entry name" value="P-loop_NTPase"/>
</dbReference>
<proteinExistence type="predicted"/>
<evidence type="ECO:0000313" key="5">
    <source>
        <dbReference type="EMBL" id="GAI06133.1"/>
    </source>
</evidence>
<gene>
    <name evidence="5" type="ORF">S06H3_21487</name>
</gene>
<reference evidence="5" key="1">
    <citation type="journal article" date="2014" name="Front. Microbiol.">
        <title>High frequency of phylogenetically diverse reductive dehalogenase-homologous genes in deep subseafloor sedimentary metagenomes.</title>
        <authorList>
            <person name="Kawai M."/>
            <person name="Futagami T."/>
            <person name="Toyoda A."/>
            <person name="Takaki Y."/>
            <person name="Nishi S."/>
            <person name="Hori S."/>
            <person name="Arai W."/>
            <person name="Tsubouchi T."/>
            <person name="Morono Y."/>
            <person name="Uchiyama I."/>
            <person name="Ito T."/>
            <person name="Fujiyama A."/>
            <person name="Inagaki F."/>
            <person name="Takami H."/>
        </authorList>
    </citation>
    <scope>NUCLEOTIDE SEQUENCE</scope>
    <source>
        <strain evidence="5">Expedition CK06-06</strain>
    </source>
</reference>
<keyword evidence="3" id="KW-0067">ATP-binding</keyword>
<feature type="non-terminal residue" evidence="5">
    <location>
        <position position="1"/>
    </location>
</feature>
<sequence length="252" mass="28706">TIALPGEIYIGDALVNDLEPRERNIAMAFENYALYPHLTVFENIAFPLRVQKVPEETKKRKVEEVAKILDINELLDRRVDQLSGGQQQRVSTGRAIVRSPRVFLLDEPISHLDAKLRDHMRGELKRLQRKLQVTTTYVTHDQIEAMSMADRIGVMDLGVIQQVGTPWEIFNKPANTFVANFVGSPRINSFDCSLKEGKGGYLLATDSFEYNFALKAGKLFIRGELKRLQRKLQVTTTYVTHDQIEAMSMADR</sequence>
<keyword evidence="2" id="KW-0547">Nucleotide-binding</keyword>
<dbReference type="GO" id="GO:0022857">
    <property type="term" value="F:transmembrane transporter activity"/>
    <property type="evidence" value="ECO:0007669"/>
    <property type="project" value="UniProtKB-ARBA"/>
</dbReference>
<keyword evidence="1" id="KW-0813">Transport</keyword>
<evidence type="ECO:0000256" key="1">
    <source>
        <dbReference type="ARBA" id="ARBA00022448"/>
    </source>
</evidence>
<name>X1KHG4_9ZZZZ</name>
<dbReference type="SUPFAM" id="SSF52540">
    <property type="entry name" value="P-loop containing nucleoside triphosphate hydrolases"/>
    <property type="match status" value="1"/>
</dbReference>
<dbReference type="InterPro" id="IPR047641">
    <property type="entry name" value="ABC_transpr_MalK/UgpC-like"/>
</dbReference>
<dbReference type="GO" id="GO:0016887">
    <property type="term" value="F:ATP hydrolysis activity"/>
    <property type="evidence" value="ECO:0007669"/>
    <property type="project" value="InterPro"/>
</dbReference>
<organism evidence="5">
    <name type="scientific">marine sediment metagenome</name>
    <dbReference type="NCBI Taxonomy" id="412755"/>
    <lineage>
        <taxon>unclassified sequences</taxon>
        <taxon>metagenomes</taxon>
        <taxon>ecological metagenomes</taxon>
    </lineage>
</organism>
<dbReference type="InterPro" id="IPR003439">
    <property type="entry name" value="ABC_transporter-like_ATP-bd"/>
</dbReference>
<dbReference type="Gene3D" id="3.40.50.300">
    <property type="entry name" value="P-loop containing nucleotide triphosphate hydrolases"/>
    <property type="match status" value="1"/>
</dbReference>
<dbReference type="GO" id="GO:0055052">
    <property type="term" value="C:ATP-binding cassette (ABC) transporter complex, substrate-binding subunit-containing"/>
    <property type="evidence" value="ECO:0007669"/>
    <property type="project" value="TreeGrafter"/>
</dbReference>
<dbReference type="FunFam" id="3.40.50.300:FF:000042">
    <property type="entry name" value="Maltose/maltodextrin ABC transporter, ATP-binding protein"/>
    <property type="match status" value="1"/>
</dbReference>
<protein>
    <recommendedName>
        <fullName evidence="4">ABC transporter domain-containing protein</fullName>
    </recommendedName>
</protein>
<accession>X1KHG4</accession>
<feature type="non-terminal residue" evidence="5">
    <location>
        <position position="252"/>
    </location>
</feature>
<evidence type="ECO:0000256" key="2">
    <source>
        <dbReference type="ARBA" id="ARBA00022741"/>
    </source>
</evidence>
<dbReference type="Gene3D" id="2.40.50.100">
    <property type="match status" value="1"/>
</dbReference>
<dbReference type="PANTHER" id="PTHR43875:SF1">
    <property type="entry name" value="OSMOPROTECTIVE COMPOUNDS UPTAKE ATP-BINDING PROTEIN GGTA"/>
    <property type="match status" value="1"/>
</dbReference>
<dbReference type="AlphaFoldDB" id="X1KHG4"/>
<dbReference type="GO" id="GO:0005524">
    <property type="term" value="F:ATP binding"/>
    <property type="evidence" value="ECO:0007669"/>
    <property type="project" value="UniProtKB-KW"/>
</dbReference>